<feature type="region of interest" description="Disordered" evidence="8">
    <location>
        <begin position="1181"/>
        <end position="1213"/>
    </location>
</feature>
<keyword evidence="4 7" id="KW-0547">Nucleotide-binding</keyword>
<feature type="region of interest" description="Disordered" evidence="8">
    <location>
        <begin position="1"/>
        <end position="182"/>
    </location>
</feature>
<feature type="compositionally biased region" description="Polar residues" evidence="8">
    <location>
        <begin position="1281"/>
        <end position="1295"/>
    </location>
</feature>
<dbReference type="SUPFAM" id="SSF56112">
    <property type="entry name" value="Protein kinase-like (PK-like)"/>
    <property type="match status" value="1"/>
</dbReference>
<dbReference type="InterPro" id="IPR017441">
    <property type="entry name" value="Protein_kinase_ATP_BS"/>
</dbReference>
<evidence type="ECO:0000256" key="5">
    <source>
        <dbReference type="ARBA" id="ARBA00022777"/>
    </source>
</evidence>
<feature type="region of interest" description="Disordered" evidence="8">
    <location>
        <begin position="686"/>
        <end position="726"/>
    </location>
</feature>
<evidence type="ECO:0000256" key="3">
    <source>
        <dbReference type="ARBA" id="ARBA00022679"/>
    </source>
</evidence>
<feature type="compositionally biased region" description="Polar residues" evidence="8">
    <location>
        <begin position="929"/>
        <end position="962"/>
    </location>
</feature>
<feature type="compositionally biased region" description="Low complexity" evidence="8">
    <location>
        <begin position="689"/>
        <end position="705"/>
    </location>
</feature>
<dbReference type="OrthoDB" id="9332038at2759"/>
<dbReference type="STRING" id="1314776.A0A165Z6S3"/>
<dbReference type="InterPro" id="IPR011009">
    <property type="entry name" value="Kinase-like_dom_sf"/>
</dbReference>
<feature type="region of interest" description="Disordered" evidence="8">
    <location>
        <begin position="741"/>
        <end position="778"/>
    </location>
</feature>
<organism evidence="10 11">
    <name type="scientific">Sistotremastrum suecicum HHB10207 ss-3</name>
    <dbReference type="NCBI Taxonomy" id="1314776"/>
    <lineage>
        <taxon>Eukaryota</taxon>
        <taxon>Fungi</taxon>
        <taxon>Dikarya</taxon>
        <taxon>Basidiomycota</taxon>
        <taxon>Agaricomycotina</taxon>
        <taxon>Agaricomycetes</taxon>
        <taxon>Sistotremastrales</taxon>
        <taxon>Sistotremastraceae</taxon>
        <taxon>Sistotremastrum</taxon>
    </lineage>
</organism>
<evidence type="ECO:0000259" key="9">
    <source>
        <dbReference type="PROSITE" id="PS50011"/>
    </source>
</evidence>
<dbReference type="GO" id="GO:0004674">
    <property type="term" value="F:protein serine/threonine kinase activity"/>
    <property type="evidence" value="ECO:0007669"/>
    <property type="project" value="UniProtKB-KW"/>
</dbReference>
<feature type="compositionally biased region" description="Polar residues" evidence="8">
    <location>
        <begin position="1194"/>
        <end position="1213"/>
    </location>
</feature>
<feature type="binding site" evidence="7">
    <location>
        <position position="1529"/>
    </location>
    <ligand>
        <name>ATP</name>
        <dbReference type="ChEBI" id="CHEBI:30616"/>
    </ligand>
</feature>
<feature type="compositionally biased region" description="Polar residues" evidence="8">
    <location>
        <begin position="335"/>
        <end position="346"/>
    </location>
</feature>
<feature type="compositionally biased region" description="Low complexity" evidence="8">
    <location>
        <begin position="1089"/>
        <end position="1128"/>
    </location>
</feature>
<dbReference type="Gene3D" id="1.10.510.10">
    <property type="entry name" value="Transferase(Phosphotransferase) domain 1"/>
    <property type="match status" value="1"/>
</dbReference>
<feature type="region of interest" description="Disordered" evidence="8">
    <location>
        <begin position="1349"/>
        <end position="1385"/>
    </location>
</feature>
<feature type="compositionally biased region" description="Low complexity" evidence="8">
    <location>
        <begin position="1356"/>
        <end position="1376"/>
    </location>
</feature>
<dbReference type="PROSITE" id="PS00108">
    <property type="entry name" value="PROTEIN_KINASE_ST"/>
    <property type="match status" value="1"/>
</dbReference>
<evidence type="ECO:0000313" key="11">
    <source>
        <dbReference type="Proteomes" id="UP000076798"/>
    </source>
</evidence>
<dbReference type="Gene3D" id="3.30.200.20">
    <property type="entry name" value="Phosphorylase Kinase, domain 1"/>
    <property type="match status" value="1"/>
</dbReference>
<dbReference type="Proteomes" id="UP000076798">
    <property type="component" value="Unassembled WGS sequence"/>
</dbReference>
<feature type="region of interest" description="Disordered" evidence="8">
    <location>
        <begin position="797"/>
        <end position="1162"/>
    </location>
</feature>
<feature type="compositionally biased region" description="Polar residues" evidence="8">
    <location>
        <begin position="448"/>
        <end position="465"/>
    </location>
</feature>
<feature type="region of interest" description="Disordered" evidence="8">
    <location>
        <begin position="1815"/>
        <end position="1899"/>
    </location>
</feature>
<feature type="compositionally biased region" description="Polar residues" evidence="8">
    <location>
        <begin position="63"/>
        <end position="100"/>
    </location>
</feature>
<feature type="compositionally biased region" description="Basic and acidic residues" evidence="8">
    <location>
        <begin position="1000"/>
        <end position="1046"/>
    </location>
</feature>
<feature type="compositionally biased region" description="Polar residues" evidence="8">
    <location>
        <begin position="910"/>
        <end position="919"/>
    </location>
</feature>
<dbReference type="GO" id="GO:0005524">
    <property type="term" value="F:ATP binding"/>
    <property type="evidence" value="ECO:0007669"/>
    <property type="project" value="UniProtKB-UniRule"/>
</dbReference>
<proteinExistence type="inferred from homology"/>
<evidence type="ECO:0000256" key="2">
    <source>
        <dbReference type="ARBA" id="ARBA00022527"/>
    </source>
</evidence>
<evidence type="ECO:0000313" key="10">
    <source>
        <dbReference type="EMBL" id="KZT33996.1"/>
    </source>
</evidence>
<protein>
    <recommendedName>
        <fullName evidence="9">Protein kinase domain-containing protein</fullName>
    </recommendedName>
</protein>
<feature type="compositionally biased region" description="Low complexity" evidence="8">
    <location>
        <begin position="511"/>
        <end position="523"/>
    </location>
</feature>
<keyword evidence="11" id="KW-1185">Reference proteome</keyword>
<dbReference type="SMART" id="SM00220">
    <property type="entry name" value="S_TKc"/>
    <property type="match status" value="1"/>
</dbReference>
<feature type="compositionally biased region" description="Low complexity" evidence="8">
    <location>
        <begin position="581"/>
        <end position="622"/>
    </location>
</feature>
<dbReference type="PROSITE" id="PS50011">
    <property type="entry name" value="PROTEIN_KINASE_DOM"/>
    <property type="match status" value="1"/>
</dbReference>
<evidence type="ECO:0000256" key="1">
    <source>
        <dbReference type="ARBA" id="ARBA00008867"/>
    </source>
</evidence>
<dbReference type="EMBL" id="KV428206">
    <property type="protein sequence ID" value="KZT33996.1"/>
    <property type="molecule type" value="Genomic_DNA"/>
</dbReference>
<dbReference type="InterPro" id="IPR050494">
    <property type="entry name" value="Ser_Thr_dual-spec_kinase"/>
</dbReference>
<name>A0A165Z6S3_9AGAM</name>
<keyword evidence="3" id="KW-0808">Transferase</keyword>
<feature type="compositionally biased region" description="Low complexity" evidence="8">
    <location>
        <begin position="845"/>
        <end position="868"/>
    </location>
</feature>
<feature type="compositionally biased region" description="Basic and acidic residues" evidence="8">
    <location>
        <begin position="347"/>
        <end position="360"/>
    </location>
</feature>
<feature type="compositionally biased region" description="Polar residues" evidence="8">
    <location>
        <begin position="1129"/>
        <end position="1162"/>
    </location>
</feature>
<dbReference type="PANTHER" id="PTHR24058">
    <property type="entry name" value="DUAL SPECIFICITY PROTEIN KINASE"/>
    <property type="match status" value="1"/>
</dbReference>
<feature type="domain" description="Protein kinase" evidence="9">
    <location>
        <begin position="1500"/>
        <end position="1796"/>
    </location>
</feature>
<dbReference type="InterPro" id="IPR008271">
    <property type="entry name" value="Ser/Thr_kinase_AS"/>
</dbReference>
<feature type="compositionally biased region" description="Polar residues" evidence="8">
    <location>
        <begin position="1849"/>
        <end position="1889"/>
    </location>
</feature>
<sequence length="1899" mass="203377">MSSSSNPPLSPGRSASLAKSSRRPPNLQLVSPSSPAKAPRISSRKAIVPSVKNSPPPVSRPSLQISVPSEDSPSETRLASSSHTGESPRATSAQSATSSLDPYYFTVPSPVPPLPRTPEKSSSQSHPNDPRGDVLSEPVTPANLDRRGLIGVGELATPRWTSKNRRAIDESGHYEGADIDDHGDFEVLIPDVEEDMPDSPWTIEAIDGETNSVDNAQHDHDESSTTTEFLPQEQSHASLNDDEALSSPPSRPLRAKPSLTSESGGEEVLYPRQPKGKLASEPLGSPLIESSSPVLPHGILSPNTSPPNSPPSAFHHHPTARKRTSDEFALDQAGTLVSKSTLSPSQREPHRRDRSQDERQARKHRSLNTTQQHEVRYKERRRGDSVGLSLSGSTQNPRSPREQHARQTSASSSSPHDHSVSKRHAHGDFSHLPPSPSSTSIHHFLRPSGSSSGPLNASNTNSPNVAHSLLRGTQEGWSGLDDQATAEALRKLDGIGVKTTKSRSSLRISAGSRGNSRPGSPGSKAFPTSQLEEAALEDVSTVLERSGEHIITQGDGRLVETSSHTTSTPLRSAASNPVSARSSFTPKRSSASSTSASFAGTSTPGSRDSVTLSTSTAATSLSGGRHSTKLRRNSAGSDASSVHSEVDRAASLAAGHSIDLSSEANVPPVPPLPKDIAALTYGKNSLPASTTSGSHSSQTSQVHSTNNRGTLASHLGPKASLESDQDDQVLADAERTMTVEVLLSAPDTTTRKSEDASASSSKHQATSPLTPLGLPAAVNKTPSKKWSFSSALNLKFSSPNPSGSGSGKDTLSPKPSNYSLRSVPMMYSASSSTAHSDSDHQIPWLEPSGSKSSTLSSSSLALPGSPVPFSISSSRTPEHDVPNDVPTRSNTASSSSTRTTSLVAPLSPTVRKTSSSKRLTPSAIPFFRRSSSQSMQVAPAGQGSSTSPTPHQSYSSNPSYVASGTEEVPVSPSASGSKKASFHTLGLPGLLKGSSSKRSLHTEKVESNARRDKREEKELKEEKDREKKAERDRIKRDKEDKDRSESRISLLMGRRRGKTMSSTDAQKDRPSAVLPPMQMSALPSSTAQRLASLRGHSSSSSSSGSAAPKVNSGTASSRITAATASSMAKQSDASLRTRNQLPTIAGSPSISSGSQTTAPDTSVSLSSFSADIANYSALSGLPKETPTKIPRISGRNSATSPQPTLRTQSSTVASRRTSLIVGNLPQANSVDASPSPLGSLNEFGVLEQIDGASATVSASKPPARLSPVQTARQSKLAGPNVSYSAPTPSSSTLTRKANRDSAAFSGLRKSSVGSVASIKSSAGGESQSRFSALSPSKSLKFLTPKASLQVSRNAEPTSSSAPAPAASSSRASFSTPSPVPSMDDDEALADDEMLACIKRQHARKIAGGSKKENLDELLKFPEPFTPDAPASPHSILQSSQANFLSEYERKEILEHQSIYWIGAQSEKKMATRENTTNNHGYDDERGDYLVVPGDHLAYRYEIVDTLGKGSFGQVLHCRDHCTGESVAIKIIRNKKRFHHQALVEIKILDQLRKWDSEEKHHVIKMTEHFYFRNHLCIAMELLSINLYELIKANGFAGFTTTLIRRFTSQMLASLSLMKHHRIVHCDLKPENVLLRHPAKSAIKVIDFGSSCFEHEKVYTYIQSRFYRSPEVILGMNYHMAIDMWSLGCILAELFTGFPIFPGENEQEQLSCIMEVLGLPDKELINRSSRRRLFFDSTGQPRPVVNSKGRRRRPGTKSLAQVLRCDDEAFVDFVAKCLIWDPERRLKPQPAMRHPFLTAGRRPKPSIPLATSRTSLLNTSSTRNKVAAETPKKSQIGAPTPLTARIARAPTSSVPATPISNGIQTSQNSSSRPFRASQPNSSALHQSSRHLNGYALASAK</sequence>
<dbReference type="CDD" id="cd14210">
    <property type="entry name" value="PKc_DYRK"/>
    <property type="match status" value="1"/>
</dbReference>
<feature type="compositionally biased region" description="Polar residues" evidence="8">
    <location>
        <begin position="224"/>
        <end position="238"/>
    </location>
</feature>
<reference evidence="10 11" key="1">
    <citation type="journal article" date="2016" name="Mol. Biol. Evol.">
        <title>Comparative Genomics of Early-Diverging Mushroom-Forming Fungi Provides Insights into the Origins of Lignocellulose Decay Capabilities.</title>
        <authorList>
            <person name="Nagy L.G."/>
            <person name="Riley R."/>
            <person name="Tritt A."/>
            <person name="Adam C."/>
            <person name="Daum C."/>
            <person name="Floudas D."/>
            <person name="Sun H."/>
            <person name="Yadav J.S."/>
            <person name="Pangilinan J."/>
            <person name="Larsson K.H."/>
            <person name="Matsuura K."/>
            <person name="Barry K."/>
            <person name="Labutti K."/>
            <person name="Kuo R."/>
            <person name="Ohm R.A."/>
            <person name="Bhattacharya S.S."/>
            <person name="Shirouzu T."/>
            <person name="Yoshinaga Y."/>
            <person name="Martin F.M."/>
            <person name="Grigoriev I.V."/>
            <person name="Hibbett D.S."/>
        </authorList>
    </citation>
    <scope>NUCLEOTIDE SEQUENCE [LARGE SCALE GENOMIC DNA]</scope>
    <source>
        <strain evidence="10 11">HHB10207 ss-3</strain>
    </source>
</reference>
<feature type="compositionally biased region" description="Polar residues" evidence="8">
    <location>
        <begin position="634"/>
        <end position="643"/>
    </location>
</feature>
<dbReference type="GO" id="GO:0005856">
    <property type="term" value="C:cytoskeleton"/>
    <property type="evidence" value="ECO:0007669"/>
    <property type="project" value="TreeGrafter"/>
</dbReference>
<evidence type="ECO:0000256" key="7">
    <source>
        <dbReference type="PROSITE-ProRule" id="PRU10141"/>
    </source>
</evidence>
<feature type="region of interest" description="Disordered" evidence="8">
    <location>
        <begin position="550"/>
        <end position="643"/>
    </location>
</feature>
<evidence type="ECO:0000256" key="6">
    <source>
        <dbReference type="ARBA" id="ARBA00022840"/>
    </source>
</evidence>
<comment type="similarity">
    <text evidence="1">Belongs to the protein kinase superfamily. CMGC Ser/Thr protein kinase family. MNB/DYRK subfamily.</text>
</comment>
<feature type="compositionally biased region" description="Basic and acidic residues" evidence="8">
    <location>
        <begin position="166"/>
        <end position="182"/>
    </location>
</feature>
<keyword evidence="5" id="KW-0418">Kinase</keyword>
<feature type="region of interest" description="Disordered" evidence="8">
    <location>
        <begin position="1255"/>
        <end position="1305"/>
    </location>
</feature>
<keyword evidence="6 7" id="KW-0067">ATP-binding</keyword>
<feature type="compositionally biased region" description="Polar residues" evidence="8">
    <location>
        <begin position="560"/>
        <end position="580"/>
    </location>
</feature>
<keyword evidence="2" id="KW-0723">Serine/threonine-protein kinase</keyword>
<dbReference type="PANTHER" id="PTHR24058:SF22">
    <property type="entry name" value="DUAL SPECIFICITY TYROSINE-PHOSPHORYLATION-REGULATED KINASE 4"/>
    <property type="match status" value="1"/>
</dbReference>
<feature type="region of interest" description="Disordered" evidence="8">
    <location>
        <begin position="497"/>
        <end position="530"/>
    </location>
</feature>
<evidence type="ECO:0000256" key="4">
    <source>
        <dbReference type="ARBA" id="ARBA00022741"/>
    </source>
</evidence>
<dbReference type="InterPro" id="IPR000719">
    <property type="entry name" value="Prot_kinase_dom"/>
</dbReference>
<dbReference type="FunFam" id="3.30.200.20:FF:000087">
    <property type="entry name" value="Dual specificity tyrosine-phosphorylation-regulated kinase 1A"/>
    <property type="match status" value="1"/>
</dbReference>
<dbReference type="GO" id="GO:0005737">
    <property type="term" value="C:cytoplasm"/>
    <property type="evidence" value="ECO:0007669"/>
    <property type="project" value="TreeGrafter"/>
</dbReference>
<feature type="compositionally biased region" description="Low complexity" evidence="8">
    <location>
        <begin position="887"/>
        <end position="901"/>
    </location>
</feature>
<evidence type="ECO:0000256" key="8">
    <source>
        <dbReference type="SAM" id="MobiDB-lite"/>
    </source>
</evidence>
<feature type="compositionally biased region" description="Polar residues" evidence="8">
    <location>
        <begin position="756"/>
        <end position="769"/>
    </location>
</feature>
<feature type="compositionally biased region" description="Basic and acidic residues" evidence="8">
    <location>
        <begin position="373"/>
        <end position="384"/>
    </location>
</feature>
<feature type="compositionally biased region" description="Low complexity" evidence="8">
    <location>
        <begin position="985"/>
        <end position="997"/>
    </location>
</feature>
<dbReference type="FunFam" id="1.10.510.10:FF:000112">
    <property type="entry name" value="Putative dual specificity tyrosine-phosphorylation-regulated kinase 2"/>
    <property type="match status" value="1"/>
</dbReference>
<dbReference type="PROSITE" id="PS00107">
    <property type="entry name" value="PROTEIN_KINASE_ATP"/>
    <property type="match status" value="1"/>
</dbReference>
<dbReference type="Pfam" id="PF00069">
    <property type="entry name" value="Pkinase"/>
    <property type="match status" value="1"/>
</dbReference>
<gene>
    <name evidence="10" type="ORF">SISSUDRAFT_1132190</name>
</gene>
<feature type="compositionally biased region" description="Polar residues" evidence="8">
    <location>
        <begin position="388"/>
        <end position="398"/>
    </location>
</feature>
<accession>A0A165Z6S3</accession>
<feature type="region of interest" description="Disordered" evidence="8">
    <location>
        <begin position="194"/>
        <end position="466"/>
    </location>
</feature>